<dbReference type="Proteomes" id="UP000243629">
    <property type="component" value="Unassembled WGS sequence"/>
</dbReference>
<keyword evidence="1" id="KW-1133">Transmembrane helix</keyword>
<evidence type="ECO:0000313" key="2">
    <source>
        <dbReference type="EMBL" id="SFM76504.1"/>
    </source>
</evidence>
<evidence type="ECO:0000256" key="1">
    <source>
        <dbReference type="SAM" id="Phobius"/>
    </source>
</evidence>
<proteinExistence type="predicted"/>
<gene>
    <name evidence="2" type="ORF">SAMN05216217_11471</name>
</gene>
<keyword evidence="1" id="KW-0812">Transmembrane</keyword>
<dbReference type="RefSeq" id="WP_093477747.1">
    <property type="nucleotide sequence ID" value="NZ_FOUI01000014.1"/>
</dbReference>
<evidence type="ECO:0008006" key="4">
    <source>
        <dbReference type="Google" id="ProtNLM"/>
    </source>
</evidence>
<dbReference type="EMBL" id="FOUI01000014">
    <property type="protein sequence ID" value="SFM76504.1"/>
    <property type="molecule type" value="Genomic_DNA"/>
</dbReference>
<protein>
    <recommendedName>
        <fullName evidence="4">DUF3592 domain-containing protein</fullName>
    </recommendedName>
</protein>
<sequence>MKNVGLLFIITGSLFLALLGIMFWIEHQPLAREGRIASFEVIEHIELKRAAGGQTHSLVVRLPHSPADLEVPTSVRADYAERFPVGSRVNLFHSPADPFKNRAGDKVDQVAAGELNPQALLEDERRLAGQVAMLGGSIVLLGMLLMLFSRRRN</sequence>
<evidence type="ECO:0000313" key="3">
    <source>
        <dbReference type="Proteomes" id="UP000243629"/>
    </source>
</evidence>
<organism evidence="2 3">
    <name type="scientific">Halopseudomonas yangmingensis</name>
    <dbReference type="NCBI Taxonomy" id="1720063"/>
    <lineage>
        <taxon>Bacteria</taxon>
        <taxon>Pseudomonadati</taxon>
        <taxon>Pseudomonadota</taxon>
        <taxon>Gammaproteobacteria</taxon>
        <taxon>Pseudomonadales</taxon>
        <taxon>Pseudomonadaceae</taxon>
        <taxon>Halopseudomonas</taxon>
    </lineage>
</organism>
<accession>A0A1I4TIG4</accession>
<keyword evidence="3" id="KW-1185">Reference proteome</keyword>
<feature type="transmembrane region" description="Helical" evidence="1">
    <location>
        <begin position="6"/>
        <end position="25"/>
    </location>
</feature>
<feature type="transmembrane region" description="Helical" evidence="1">
    <location>
        <begin position="127"/>
        <end position="148"/>
    </location>
</feature>
<dbReference type="AlphaFoldDB" id="A0A1I4TIG4"/>
<keyword evidence="1" id="KW-0472">Membrane</keyword>
<name>A0A1I4TIG4_9GAMM</name>
<reference evidence="3" key="1">
    <citation type="submission" date="2016-10" db="EMBL/GenBank/DDBJ databases">
        <authorList>
            <person name="Varghese N."/>
            <person name="Submissions S."/>
        </authorList>
    </citation>
    <scope>NUCLEOTIDE SEQUENCE [LARGE SCALE GENOMIC DNA]</scope>
    <source>
        <strain evidence="3">DSM 24213</strain>
    </source>
</reference>